<dbReference type="STRING" id="1802517.A2892_02760"/>
<sequence>MKNNFQKNTSDKKRSQSFFQKLTNTKHFPLSLTVFLLIIIFTTSFLIAYQNKKNSTPVQPTATPTPTTTSANMSGWKTYRNEEYEFSFNYPAEWVVGEEARTDLLLLVYIRPNKKELAETPHGLIRVLISDSESIEDHFKSQYCDGVDIESWCVIEKISDKVIGNNQAKRIVQSSVGTLVERIAFKGDLNIIEFNIFPEDKSFEEFYTQEQKIEIFNQILSTFKFIK</sequence>
<gene>
    <name evidence="2" type="ORF">A2892_02760</name>
</gene>
<evidence type="ECO:0000313" key="2">
    <source>
        <dbReference type="EMBL" id="OGM59880.1"/>
    </source>
</evidence>
<feature type="transmembrane region" description="Helical" evidence="1">
    <location>
        <begin position="28"/>
        <end position="49"/>
    </location>
</feature>
<dbReference type="AlphaFoldDB" id="A0A1F8B7H1"/>
<dbReference type="EMBL" id="MGHD01000012">
    <property type="protein sequence ID" value="OGM59880.1"/>
    <property type="molecule type" value="Genomic_DNA"/>
</dbReference>
<evidence type="ECO:0000313" key="3">
    <source>
        <dbReference type="Proteomes" id="UP000176404"/>
    </source>
</evidence>
<accession>A0A1F8B7H1</accession>
<keyword evidence="1" id="KW-0812">Transmembrane</keyword>
<keyword evidence="1" id="KW-0472">Membrane</keyword>
<comment type="caution">
    <text evidence="2">The sequence shown here is derived from an EMBL/GenBank/DDBJ whole genome shotgun (WGS) entry which is preliminary data.</text>
</comment>
<proteinExistence type="predicted"/>
<keyword evidence="1" id="KW-1133">Transmembrane helix</keyword>
<dbReference type="Proteomes" id="UP000176404">
    <property type="component" value="Unassembled WGS sequence"/>
</dbReference>
<protein>
    <recommendedName>
        <fullName evidence="4">PsbP C-terminal domain-containing protein</fullName>
    </recommendedName>
</protein>
<organism evidence="2 3">
    <name type="scientific">Candidatus Woesebacteria bacterium RIFCSPLOWO2_01_FULL_39_10b</name>
    <dbReference type="NCBI Taxonomy" id="1802517"/>
    <lineage>
        <taxon>Bacteria</taxon>
        <taxon>Candidatus Woeseibacteriota</taxon>
    </lineage>
</organism>
<evidence type="ECO:0008006" key="4">
    <source>
        <dbReference type="Google" id="ProtNLM"/>
    </source>
</evidence>
<name>A0A1F8B7H1_9BACT</name>
<evidence type="ECO:0000256" key="1">
    <source>
        <dbReference type="SAM" id="Phobius"/>
    </source>
</evidence>
<reference evidence="2 3" key="1">
    <citation type="journal article" date="2016" name="Nat. Commun.">
        <title>Thousands of microbial genomes shed light on interconnected biogeochemical processes in an aquifer system.</title>
        <authorList>
            <person name="Anantharaman K."/>
            <person name="Brown C.T."/>
            <person name="Hug L.A."/>
            <person name="Sharon I."/>
            <person name="Castelle C.J."/>
            <person name="Probst A.J."/>
            <person name="Thomas B.C."/>
            <person name="Singh A."/>
            <person name="Wilkins M.J."/>
            <person name="Karaoz U."/>
            <person name="Brodie E.L."/>
            <person name="Williams K.H."/>
            <person name="Hubbard S.S."/>
            <person name="Banfield J.F."/>
        </authorList>
    </citation>
    <scope>NUCLEOTIDE SEQUENCE [LARGE SCALE GENOMIC DNA]</scope>
</reference>